<feature type="compositionally biased region" description="Polar residues" evidence="1">
    <location>
        <begin position="288"/>
        <end position="303"/>
    </location>
</feature>
<proteinExistence type="predicted"/>
<feature type="compositionally biased region" description="Polar residues" evidence="1">
    <location>
        <begin position="1"/>
        <end position="10"/>
    </location>
</feature>
<organism evidence="2 3">
    <name type="scientific">Paraburkholderia madseniana</name>
    <dbReference type="NCBI Taxonomy" id="2599607"/>
    <lineage>
        <taxon>Bacteria</taxon>
        <taxon>Pseudomonadati</taxon>
        <taxon>Pseudomonadota</taxon>
        <taxon>Betaproteobacteria</taxon>
        <taxon>Burkholderiales</taxon>
        <taxon>Burkholderiaceae</taxon>
        <taxon>Paraburkholderia</taxon>
    </lineage>
</organism>
<dbReference type="EMBL" id="VOSW01000107">
    <property type="protein sequence ID" value="KAE8754892.1"/>
    <property type="molecule type" value="Genomic_DNA"/>
</dbReference>
<accession>A0A6N6W2R4</accession>
<feature type="compositionally biased region" description="Basic and acidic residues" evidence="1">
    <location>
        <begin position="380"/>
        <end position="391"/>
    </location>
</feature>
<reference evidence="2 3" key="1">
    <citation type="journal article" date="2020" name="Int. J. Syst. Evol. Microbiol.">
        <title>Paraburkholderia madseniana sp. nov., a phenolic acid-degrading bacterium isolated from acidic forest soil.</title>
        <authorList>
            <person name="Wilhelm R.C."/>
            <person name="Murphy S.J.L."/>
            <person name="Feriancek N.M."/>
            <person name="Karasz D.C."/>
            <person name="DeRito C.M."/>
            <person name="Newman J.D."/>
            <person name="Buckley D.H."/>
        </authorList>
    </citation>
    <scope>NUCLEOTIDE SEQUENCE [LARGE SCALE GENOMIC DNA]</scope>
    <source>
        <strain evidence="2 3">RP11</strain>
    </source>
</reference>
<evidence type="ECO:0000313" key="3">
    <source>
        <dbReference type="Proteomes" id="UP000463700"/>
    </source>
</evidence>
<gene>
    <name evidence="2" type="ORF">FSO04_37345</name>
</gene>
<dbReference type="AlphaFoldDB" id="A0A6N6W2R4"/>
<evidence type="ECO:0000313" key="2">
    <source>
        <dbReference type="EMBL" id="KAE8754892.1"/>
    </source>
</evidence>
<evidence type="ECO:0000256" key="1">
    <source>
        <dbReference type="SAM" id="MobiDB-lite"/>
    </source>
</evidence>
<dbReference type="Proteomes" id="UP000463700">
    <property type="component" value="Unassembled WGS sequence"/>
</dbReference>
<sequence length="500" mass="54078">MVHFNTTFTHTHPVGQESAHAADAGSRSSTSSRMQFGAAASAARATAHAVKTTASRVADAFHSIDPTRIATLFARLGNDSHELKAKLAQMGKKAAVAAQGIEQRLRQRLGEALGRHLPAGASLKDAFARLGELGQHVAGRAGQAWSELRKQLSPEKIATMGGEQWAKLVNSFKAPEHGVVHSNMQSLMQHVGIHEFSRLKEHDWQTVLGHLAKGSKFESALQQAGKQTYYAANWETFSNKLSQAGVNVEDYVARHPEKLLAAFVPRTGAGRSGRSDGGASTEEAYSRYGSNRTQTPDESSQRPGFNHPDPGASTARPQSQSRAQSTEQPHAGAGASDGGPKFSRPAPDARHSTSGQYQGNAGRAGFNRSNSGASESTSGRYERAQAGRTERPTTSNAPRIKPLSLTNTPKAQMIDELIKRGFPKEDLQALRDTLAVYLGNDRSGKRDQRQQVEGDEFRAKFGKYFAEDIESSEDRKGFGVLYLTLRKHVAAEMNKNRGAA</sequence>
<name>A0A6N6W2R4_9BURK</name>
<feature type="region of interest" description="Disordered" evidence="1">
    <location>
        <begin position="267"/>
        <end position="408"/>
    </location>
</feature>
<comment type="caution">
    <text evidence="2">The sequence shown here is derived from an EMBL/GenBank/DDBJ whole genome shotgun (WGS) entry which is preliminary data.</text>
</comment>
<feature type="compositionally biased region" description="Polar residues" evidence="1">
    <location>
        <begin position="367"/>
        <end position="379"/>
    </location>
</feature>
<dbReference type="RefSeq" id="WP_154566500.1">
    <property type="nucleotide sequence ID" value="NZ_VOSW01000107.1"/>
</dbReference>
<feature type="compositionally biased region" description="Polar residues" evidence="1">
    <location>
        <begin position="315"/>
        <end position="328"/>
    </location>
</feature>
<feature type="region of interest" description="Disordered" evidence="1">
    <location>
        <begin position="1"/>
        <end position="35"/>
    </location>
</feature>
<protein>
    <submittedName>
        <fullName evidence="2">Uncharacterized protein</fullName>
    </submittedName>
</protein>